<keyword evidence="12 17" id="KW-1133">Transmembrane helix</keyword>
<feature type="coiled-coil region" evidence="16">
    <location>
        <begin position="401"/>
        <end position="428"/>
    </location>
</feature>
<feature type="transmembrane region" description="Helical" evidence="17">
    <location>
        <begin position="41"/>
        <end position="61"/>
    </location>
</feature>
<dbReference type="CDD" id="cd05387">
    <property type="entry name" value="BY-kinase"/>
    <property type="match status" value="1"/>
</dbReference>
<evidence type="ECO:0000256" key="6">
    <source>
        <dbReference type="ARBA" id="ARBA00022519"/>
    </source>
</evidence>
<dbReference type="EC" id="2.7.10.2" evidence="4"/>
<evidence type="ECO:0000256" key="15">
    <source>
        <dbReference type="ARBA" id="ARBA00051245"/>
    </source>
</evidence>
<feature type="domain" description="Tyrosine-protein kinase G-rich" evidence="20">
    <location>
        <begin position="410"/>
        <end position="483"/>
    </location>
</feature>
<keyword evidence="14" id="KW-0829">Tyrosine-protein kinase</keyword>
<evidence type="ECO:0000256" key="4">
    <source>
        <dbReference type="ARBA" id="ARBA00011903"/>
    </source>
</evidence>
<dbReference type="EMBL" id="JAUSZT010000002">
    <property type="protein sequence ID" value="MDQ0995403.1"/>
    <property type="molecule type" value="Genomic_DNA"/>
</dbReference>
<comment type="similarity">
    <text evidence="2">Belongs to the CpsD/CapB family.</text>
</comment>
<dbReference type="PANTHER" id="PTHR32309:SF13">
    <property type="entry name" value="FERRIC ENTEROBACTIN TRANSPORT PROTEIN FEPE"/>
    <property type="match status" value="1"/>
</dbReference>
<evidence type="ECO:0000259" key="20">
    <source>
        <dbReference type="Pfam" id="PF13807"/>
    </source>
</evidence>
<comment type="caution">
    <text evidence="21">The sequence shown here is derived from an EMBL/GenBank/DDBJ whole genome shotgun (WGS) entry which is preliminary data.</text>
</comment>
<dbReference type="SUPFAM" id="SSF52540">
    <property type="entry name" value="P-loop containing nucleoside triphosphate hydrolases"/>
    <property type="match status" value="1"/>
</dbReference>
<organism evidence="21 22">
    <name type="scientific">Phyllobacterium ifriqiyense</name>
    <dbReference type="NCBI Taxonomy" id="314238"/>
    <lineage>
        <taxon>Bacteria</taxon>
        <taxon>Pseudomonadati</taxon>
        <taxon>Pseudomonadota</taxon>
        <taxon>Alphaproteobacteria</taxon>
        <taxon>Hyphomicrobiales</taxon>
        <taxon>Phyllobacteriaceae</taxon>
        <taxon>Phyllobacterium</taxon>
    </lineage>
</organism>
<accession>A0ABU0S3R9</accession>
<evidence type="ECO:0000256" key="9">
    <source>
        <dbReference type="ARBA" id="ARBA00022741"/>
    </source>
</evidence>
<comment type="subcellular location">
    <subcellularLocation>
        <location evidence="1">Cell inner membrane</location>
        <topology evidence="1">Multi-pass membrane protein</topology>
    </subcellularLocation>
</comment>
<evidence type="ECO:0000256" key="3">
    <source>
        <dbReference type="ARBA" id="ARBA00008883"/>
    </source>
</evidence>
<comment type="similarity">
    <text evidence="3">Belongs to the etk/wzc family.</text>
</comment>
<protein>
    <recommendedName>
        <fullName evidence="4">non-specific protein-tyrosine kinase</fullName>
        <ecNumber evidence="4">2.7.10.2</ecNumber>
    </recommendedName>
</protein>
<evidence type="ECO:0000256" key="12">
    <source>
        <dbReference type="ARBA" id="ARBA00022989"/>
    </source>
</evidence>
<keyword evidence="16" id="KW-0175">Coiled coil</keyword>
<dbReference type="InterPro" id="IPR005702">
    <property type="entry name" value="Wzc-like_C"/>
</dbReference>
<feature type="domain" description="Polysaccharide chain length determinant N-terminal" evidence="18">
    <location>
        <begin position="27"/>
        <end position="117"/>
    </location>
</feature>
<evidence type="ECO:0000259" key="19">
    <source>
        <dbReference type="Pfam" id="PF13614"/>
    </source>
</evidence>
<evidence type="ECO:0000256" key="17">
    <source>
        <dbReference type="SAM" id="Phobius"/>
    </source>
</evidence>
<dbReference type="InterPro" id="IPR005700">
    <property type="entry name" value="EPS_ExoP-like"/>
</dbReference>
<evidence type="ECO:0000256" key="5">
    <source>
        <dbReference type="ARBA" id="ARBA00022475"/>
    </source>
</evidence>
<reference evidence="21 22" key="1">
    <citation type="submission" date="2023-07" db="EMBL/GenBank/DDBJ databases">
        <title>Comparative genomics of wheat-associated soil bacteria to identify genetic determinants of phenazine resistance.</title>
        <authorList>
            <person name="Mouncey N."/>
        </authorList>
    </citation>
    <scope>NUCLEOTIDE SEQUENCE [LARGE SCALE GENOMIC DNA]</scope>
    <source>
        <strain evidence="21 22">W4I11</strain>
    </source>
</reference>
<evidence type="ECO:0000256" key="10">
    <source>
        <dbReference type="ARBA" id="ARBA00022777"/>
    </source>
</evidence>
<keyword evidence="5" id="KW-1003">Cell membrane</keyword>
<evidence type="ECO:0000313" key="21">
    <source>
        <dbReference type="EMBL" id="MDQ0995403.1"/>
    </source>
</evidence>
<keyword evidence="7" id="KW-0808">Transferase</keyword>
<evidence type="ECO:0000256" key="14">
    <source>
        <dbReference type="ARBA" id="ARBA00023137"/>
    </source>
</evidence>
<keyword evidence="13 17" id="KW-0472">Membrane</keyword>
<keyword evidence="9" id="KW-0547">Nucleotide-binding</keyword>
<dbReference type="InterPro" id="IPR025669">
    <property type="entry name" value="AAA_dom"/>
</dbReference>
<comment type="catalytic activity">
    <reaction evidence="15">
        <text>L-tyrosyl-[protein] + ATP = O-phospho-L-tyrosyl-[protein] + ADP + H(+)</text>
        <dbReference type="Rhea" id="RHEA:10596"/>
        <dbReference type="Rhea" id="RHEA-COMP:10136"/>
        <dbReference type="Rhea" id="RHEA-COMP:20101"/>
        <dbReference type="ChEBI" id="CHEBI:15378"/>
        <dbReference type="ChEBI" id="CHEBI:30616"/>
        <dbReference type="ChEBI" id="CHEBI:46858"/>
        <dbReference type="ChEBI" id="CHEBI:61978"/>
        <dbReference type="ChEBI" id="CHEBI:456216"/>
        <dbReference type="EC" id="2.7.10.2"/>
    </reaction>
</comment>
<evidence type="ECO:0000259" key="18">
    <source>
        <dbReference type="Pfam" id="PF02706"/>
    </source>
</evidence>
<evidence type="ECO:0000256" key="1">
    <source>
        <dbReference type="ARBA" id="ARBA00004429"/>
    </source>
</evidence>
<dbReference type="InterPro" id="IPR027417">
    <property type="entry name" value="P-loop_NTPase"/>
</dbReference>
<dbReference type="NCBIfam" id="TIGR01007">
    <property type="entry name" value="eps_fam"/>
    <property type="match status" value="1"/>
</dbReference>
<dbReference type="PANTHER" id="PTHR32309">
    <property type="entry name" value="TYROSINE-PROTEIN KINASE"/>
    <property type="match status" value="1"/>
</dbReference>
<dbReference type="Proteomes" id="UP001237780">
    <property type="component" value="Unassembled WGS sequence"/>
</dbReference>
<keyword evidence="8 17" id="KW-0812">Transmembrane</keyword>
<dbReference type="Pfam" id="PF02706">
    <property type="entry name" value="Wzz"/>
    <property type="match status" value="1"/>
</dbReference>
<dbReference type="Pfam" id="PF13807">
    <property type="entry name" value="GNVR"/>
    <property type="match status" value="1"/>
</dbReference>
<evidence type="ECO:0000256" key="2">
    <source>
        <dbReference type="ARBA" id="ARBA00007316"/>
    </source>
</evidence>
<evidence type="ECO:0000256" key="8">
    <source>
        <dbReference type="ARBA" id="ARBA00022692"/>
    </source>
</evidence>
<evidence type="ECO:0000256" key="13">
    <source>
        <dbReference type="ARBA" id="ARBA00023136"/>
    </source>
</evidence>
<sequence>MHQVNIPLSSRMNAKTTSEYDQADENFIDLERLFTIAKRQARVVIAAALVGLLLGVFYIVLAKPSYTAATSILLDDTLGKFADDVSPAPSNMQSDTTILSQIAILRSAELATKVAIKEKLDENVFFMNPPRSLVFRLKSAVRAVVGLFGMGDGSNIELEEKAARIGYAASLLQEGLYVERQGRSFVIDLTYTSGDAALAGKLAKAYADVYLSDQLDANYDATERATIWLQTRLTDLQESSQTAALEAERFRAANGLTSAKGALVSEQQLSDLNSQLILAQADTARSRALFSQFKSIIDSGPEKAVTNASVLSEQSGTSVIETLRSRYLSVSKREQEIVSHFGQNHAQAVTLRTEKRDIENQIFQELKQLTESYRNQFEVAQSRETSLREGLGKVTGETSVANEALVHLKELEQNSEALSNLYRTYLTRFQEASQQQSFPIAKARIISIATMPSAPSSPNRTMVLALSFILGGLTGTGIGALREFRERFFRVGDDVRSLLGLKFLGYVPSFDGASEEKKVARWELSSATPVAPTPPANVTRVAVENPSSVFAETLRNAKIAADVVLQGHKSKVLGVISVLPHEGKSTVAANLALQLSAKGASTLLIDADLRNPGLTRSFSFTPQRGLVQAVLGDQPWQSMLKIDKRTKLAILPAVLHKHFQYTSELLSSEAMEKLLNEARNAYEYIIVDLPPLGPVVDAKAFAPFVDGFVMVAHWGSTPRALVKSVLQSETHIFPKVLGIILNRTDMKELSKYTSFGSSEHFMERYSSYYLDQAPSKPKPVSHEGA</sequence>
<evidence type="ECO:0000313" key="22">
    <source>
        <dbReference type="Proteomes" id="UP001237780"/>
    </source>
</evidence>
<dbReference type="Pfam" id="PF13614">
    <property type="entry name" value="AAA_31"/>
    <property type="match status" value="1"/>
</dbReference>
<gene>
    <name evidence="21" type="ORF">QFZ34_000580</name>
</gene>
<dbReference type="InterPro" id="IPR050445">
    <property type="entry name" value="Bact_polysacc_biosynth/exp"/>
</dbReference>
<keyword evidence="22" id="KW-1185">Reference proteome</keyword>
<dbReference type="InterPro" id="IPR032807">
    <property type="entry name" value="GNVR"/>
</dbReference>
<evidence type="ECO:0000256" key="11">
    <source>
        <dbReference type="ARBA" id="ARBA00022840"/>
    </source>
</evidence>
<proteinExistence type="inferred from homology"/>
<dbReference type="Gene3D" id="3.40.50.300">
    <property type="entry name" value="P-loop containing nucleotide triphosphate hydrolases"/>
    <property type="match status" value="1"/>
</dbReference>
<dbReference type="InterPro" id="IPR003856">
    <property type="entry name" value="LPS_length_determ_N"/>
</dbReference>
<dbReference type="NCBIfam" id="TIGR01005">
    <property type="entry name" value="eps_transp_fam"/>
    <property type="match status" value="1"/>
</dbReference>
<name>A0ABU0S3R9_9HYPH</name>
<feature type="domain" description="AAA" evidence="19">
    <location>
        <begin position="583"/>
        <end position="692"/>
    </location>
</feature>
<keyword evidence="11" id="KW-0067">ATP-binding</keyword>
<keyword evidence="6" id="KW-0997">Cell inner membrane</keyword>
<evidence type="ECO:0000256" key="7">
    <source>
        <dbReference type="ARBA" id="ARBA00022679"/>
    </source>
</evidence>
<keyword evidence="10" id="KW-0418">Kinase</keyword>
<evidence type="ECO:0000256" key="16">
    <source>
        <dbReference type="SAM" id="Coils"/>
    </source>
</evidence>